<evidence type="ECO:0000256" key="6">
    <source>
        <dbReference type="SAM" id="Phobius"/>
    </source>
</evidence>
<organism evidence="7 8">
    <name type="scientific">Psilocybe cyanescens</name>
    <dbReference type="NCBI Taxonomy" id="93625"/>
    <lineage>
        <taxon>Eukaryota</taxon>
        <taxon>Fungi</taxon>
        <taxon>Dikarya</taxon>
        <taxon>Basidiomycota</taxon>
        <taxon>Agaricomycotina</taxon>
        <taxon>Agaricomycetes</taxon>
        <taxon>Agaricomycetidae</taxon>
        <taxon>Agaricales</taxon>
        <taxon>Agaricineae</taxon>
        <taxon>Strophariaceae</taxon>
        <taxon>Psilocybe</taxon>
    </lineage>
</organism>
<accession>A0A409WRC2</accession>
<evidence type="ECO:0000256" key="2">
    <source>
        <dbReference type="ARBA" id="ARBA00022448"/>
    </source>
</evidence>
<dbReference type="InParanoid" id="A0A409WRC2"/>
<name>A0A409WRC2_PSICY</name>
<feature type="transmembrane region" description="Helical" evidence="6">
    <location>
        <begin position="312"/>
        <end position="334"/>
    </location>
</feature>
<dbReference type="Pfam" id="PF13520">
    <property type="entry name" value="AA_permease_2"/>
    <property type="match status" value="1"/>
</dbReference>
<comment type="subcellular location">
    <subcellularLocation>
        <location evidence="1">Membrane</location>
        <topology evidence="1">Multi-pass membrane protein</topology>
    </subcellularLocation>
</comment>
<gene>
    <name evidence="7" type="ORF">CVT25_014486</name>
</gene>
<proteinExistence type="predicted"/>
<keyword evidence="2" id="KW-0813">Transport</keyword>
<keyword evidence="4 6" id="KW-1133">Transmembrane helix</keyword>
<dbReference type="OrthoDB" id="4476201at2759"/>
<feature type="transmembrane region" description="Helical" evidence="6">
    <location>
        <begin position="205"/>
        <end position="226"/>
    </location>
</feature>
<dbReference type="PANTHER" id="PTHR45649">
    <property type="entry name" value="AMINO-ACID PERMEASE BAT1"/>
    <property type="match status" value="1"/>
</dbReference>
<dbReference type="InterPro" id="IPR002293">
    <property type="entry name" value="AA/rel_permease1"/>
</dbReference>
<dbReference type="GO" id="GO:0022857">
    <property type="term" value="F:transmembrane transporter activity"/>
    <property type="evidence" value="ECO:0007669"/>
    <property type="project" value="InterPro"/>
</dbReference>
<evidence type="ECO:0000313" key="7">
    <source>
        <dbReference type="EMBL" id="PPQ81026.1"/>
    </source>
</evidence>
<feature type="transmembrane region" description="Helical" evidence="6">
    <location>
        <begin position="53"/>
        <end position="76"/>
    </location>
</feature>
<dbReference type="Gene3D" id="1.20.1740.10">
    <property type="entry name" value="Amino acid/polyamine transporter I"/>
    <property type="match status" value="1"/>
</dbReference>
<dbReference type="AlphaFoldDB" id="A0A409WRC2"/>
<keyword evidence="8" id="KW-1185">Reference proteome</keyword>
<dbReference type="PIRSF" id="PIRSF006060">
    <property type="entry name" value="AA_transporter"/>
    <property type="match status" value="1"/>
</dbReference>
<keyword evidence="5 6" id="KW-0472">Membrane</keyword>
<feature type="transmembrane region" description="Helical" evidence="6">
    <location>
        <begin position="482"/>
        <end position="503"/>
    </location>
</feature>
<evidence type="ECO:0008006" key="9">
    <source>
        <dbReference type="Google" id="ProtNLM"/>
    </source>
</evidence>
<dbReference type="EMBL" id="NHYD01003289">
    <property type="protein sequence ID" value="PPQ81026.1"/>
    <property type="molecule type" value="Genomic_DNA"/>
</dbReference>
<feature type="transmembrane region" description="Helical" evidence="6">
    <location>
        <begin position="443"/>
        <end position="462"/>
    </location>
</feature>
<feature type="transmembrane region" description="Helical" evidence="6">
    <location>
        <begin position="419"/>
        <end position="437"/>
    </location>
</feature>
<comment type="caution">
    <text evidence="7">The sequence shown here is derived from an EMBL/GenBank/DDBJ whole genome shotgun (WGS) entry which is preliminary data.</text>
</comment>
<feature type="transmembrane region" description="Helical" evidence="6">
    <location>
        <begin position="112"/>
        <end position="130"/>
    </location>
</feature>
<dbReference type="STRING" id="93625.A0A409WRC2"/>
<dbReference type="GO" id="GO:0016020">
    <property type="term" value="C:membrane"/>
    <property type="evidence" value="ECO:0007669"/>
    <property type="project" value="UniProtKB-SubCell"/>
</dbReference>
<keyword evidence="3 6" id="KW-0812">Transmembrane</keyword>
<dbReference type="FunCoup" id="A0A409WRC2">
    <property type="interactions" value="19"/>
</dbReference>
<evidence type="ECO:0000256" key="4">
    <source>
        <dbReference type="ARBA" id="ARBA00022989"/>
    </source>
</evidence>
<protein>
    <recommendedName>
        <fullName evidence="9">Amino acid permease/ SLC12A domain-containing protein</fullName>
    </recommendedName>
</protein>
<feature type="transmembrane region" description="Helical" evidence="6">
    <location>
        <begin position="272"/>
        <end position="291"/>
    </location>
</feature>
<evidence type="ECO:0000256" key="3">
    <source>
        <dbReference type="ARBA" id="ARBA00022692"/>
    </source>
</evidence>
<sequence length="532" mass="56837">MDKEPDKTSTTIIADKASTIDGGNKEGKDKDAEILARLGYKQEFRRNFSAVELFGIGFSIIGIVPSLASVLVFSIPYGGASAMIWGVRISYISSTCCHLSHKHEPTISTHHGLQWAVCGIFLTLIALAMAELGSAAPTSGGLYYWTFKFSSPRWRCLLSWIVGYSNTVGNIASVASVDWGCAVQIMAAASIGSGLTFQATTAQTFGVYCALLFAHGVICSLNPIIVARLQTPYIVLNILLCLGLIIGLPSATPDEFRNNAKYAFGSFDNISGWNNGWAFILSFLSPLWAVGSFDSTVHISEEAKNANVAIPFAIILATTSSVLIGWGLNIALAFTMGTDTTTILSSPIGQPMATILFNSFGQKGTLSIWAVIVIVQFTMGSSMLTACSRQIFAFSRDGGLPLSSFLYNVNPKTHSPIQCVWFSIALSLFLGLLDFAGPSAIGAVFSLVVAGQYVAYSIPILARFSGGQEFKPGPFSLGKYGFPVAITAVTFMLFMVLALMFPASPNPTSNDMNYTAVVLGTSRLSSIEISVQ</sequence>
<feature type="transmembrane region" description="Helical" evidence="6">
    <location>
        <begin position="366"/>
        <end position="386"/>
    </location>
</feature>
<reference evidence="7 8" key="1">
    <citation type="journal article" date="2018" name="Evol. Lett.">
        <title>Horizontal gene cluster transfer increased hallucinogenic mushroom diversity.</title>
        <authorList>
            <person name="Reynolds H.T."/>
            <person name="Vijayakumar V."/>
            <person name="Gluck-Thaler E."/>
            <person name="Korotkin H.B."/>
            <person name="Matheny P.B."/>
            <person name="Slot J.C."/>
        </authorList>
    </citation>
    <scope>NUCLEOTIDE SEQUENCE [LARGE SCALE GENOMIC DNA]</scope>
    <source>
        <strain evidence="7 8">2631</strain>
    </source>
</reference>
<evidence type="ECO:0000256" key="1">
    <source>
        <dbReference type="ARBA" id="ARBA00004141"/>
    </source>
</evidence>
<dbReference type="PANTHER" id="PTHR45649:SF6">
    <property type="entry name" value="GABA-SPECIFIC PERMEASE"/>
    <property type="match status" value="1"/>
</dbReference>
<evidence type="ECO:0000256" key="5">
    <source>
        <dbReference type="ARBA" id="ARBA00023136"/>
    </source>
</evidence>
<dbReference type="Proteomes" id="UP000283269">
    <property type="component" value="Unassembled WGS sequence"/>
</dbReference>
<evidence type="ECO:0000313" key="8">
    <source>
        <dbReference type="Proteomes" id="UP000283269"/>
    </source>
</evidence>
<feature type="transmembrane region" description="Helical" evidence="6">
    <location>
        <begin position="233"/>
        <end position="252"/>
    </location>
</feature>